<dbReference type="Pfam" id="PF09811">
    <property type="entry name" value="Yae1_N"/>
    <property type="match status" value="1"/>
</dbReference>
<dbReference type="Proteomes" id="UP000190831">
    <property type="component" value="Chromosome G"/>
</dbReference>
<sequence length="163" mass="18820">MDLDELLGLEEQYYKEGYEEGKRENLKKNFLEGKQYGLQVGFQRCVLLGQMKGICDVMESQKFGSSIQKTLDVIRNLISEVPLDNKDESVAIYEKNAVKLKNKFRLLLLALSKQHKSEKFQNIVRFTFEMVDDLSRSVSGELQGYVDDPNAENGVQKNQLDMW</sequence>
<dbReference type="STRING" id="4955.A0A1G4MGQ0"/>
<protein>
    <submittedName>
        <fullName evidence="3">LAFE_0G02608g1_1</fullName>
    </submittedName>
</protein>
<organism evidence="3 4">
    <name type="scientific">Lachancea fermentati</name>
    <name type="common">Zygosaccharomyces fermentati</name>
    <dbReference type="NCBI Taxonomy" id="4955"/>
    <lineage>
        <taxon>Eukaryota</taxon>
        <taxon>Fungi</taxon>
        <taxon>Dikarya</taxon>
        <taxon>Ascomycota</taxon>
        <taxon>Saccharomycotina</taxon>
        <taxon>Saccharomycetes</taxon>
        <taxon>Saccharomycetales</taxon>
        <taxon>Saccharomycetaceae</taxon>
        <taxon>Lachancea</taxon>
    </lineage>
</organism>
<accession>A0A1G4MGQ0</accession>
<dbReference type="AlphaFoldDB" id="A0A1G4MGQ0"/>
<keyword evidence="4" id="KW-1185">Reference proteome</keyword>
<evidence type="ECO:0000256" key="1">
    <source>
        <dbReference type="ARBA" id="ARBA00038090"/>
    </source>
</evidence>
<feature type="domain" description="Essential protein Yae1 N-terminal" evidence="2">
    <location>
        <begin position="17"/>
        <end position="55"/>
    </location>
</feature>
<gene>
    <name evidence="3" type="ORF">LAFE_0G02608G</name>
</gene>
<dbReference type="PANTHER" id="PTHR28532">
    <property type="entry name" value="GEO13458P1"/>
    <property type="match status" value="1"/>
</dbReference>
<dbReference type="EMBL" id="LT598486">
    <property type="protein sequence ID" value="SCW03085.1"/>
    <property type="molecule type" value="Genomic_DNA"/>
</dbReference>
<evidence type="ECO:0000313" key="4">
    <source>
        <dbReference type="Proteomes" id="UP000190831"/>
    </source>
</evidence>
<dbReference type="OMA" id="VGFQRFV"/>
<dbReference type="InterPro" id="IPR019191">
    <property type="entry name" value="Essential_protein_Yae1_N"/>
</dbReference>
<dbReference type="PANTHER" id="PTHR28532:SF1">
    <property type="entry name" value="ORAL CANCER OVEREXPRESSED 1"/>
    <property type="match status" value="1"/>
</dbReference>
<comment type="similarity">
    <text evidence="1">Belongs to the LTO1 family.</text>
</comment>
<proteinExistence type="inferred from homology"/>
<evidence type="ECO:0000313" key="3">
    <source>
        <dbReference type="EMBL" id="SCW03085.1"/>
    </source>
</evidence>
<name>A0A1G4MGQ0_LACFM</name>
<evidence type="ECO:0000259" key="2">
    <source>
        <dbReference type="Pfam" id="PF09811"/>
    </source>
</evidence>
<dbReference type="OrthoDB" id="48036at2759"/>
<reference evidence="3 4" key="1">
    <citation type="submission" date="2016-03" db="EMBL/GenBank/DDBJ databases">
        <authorList>
            <person name="Devillers H."/>
        </authorList>
    </citation>
    <scope>NUCLEOTIDE SEQUENCE [LARGE SCALE GENOMIC DNA]</scope>
    <source>
        <strain evidence="3">CBS 6772</strain>
    </source>
</reference>
<dbReference type="InterPro" id="IPR052436">
    <property type="entry name" value="LTO1_adapter"/>
</dbReference>